<dbReference type="EMBL" id="JNVU01000013">
    <property type="protein sequence ID" value="KEI45412.1"/>
    <property type="molecule type" value="Genomic_DNA"/>
</dbReference>
<comment type="caution">
    <text evidence="2">The sequence shown here is derived from an EMBL/GenBank/DDBJ whole genome shotgun (WGS) entry which is preliminary data.</text>
</comment>
<organism evidence="2 3">
    <name type="scientific">Saccharopolyspora rectivirgula</name>
    <dbReference type="NCBI Taxonomy" id="28042"/>
    <lineage>
        <taxon>Bacteria</taxon>
        <taxon>Bacillati</taxon>
        <taxon>Actinomycetota</taxon>
        <taxon>Actinomycetes</taxon>
        <taxon>Pseudonocardiales</taxon>
        <taxon>Pseudonocardiaceae</taxon>
        <taxon>Saccharopolyspora</taxon>
    </lineage>
</organism>
<protein>
    <submittedName>
        <fullName evidence="2">Uncharacterized protein</fullName>
    </submittedName>
</protein>
<dbReference type="Proteomes" id="UP000031419">
    <property type="component" value="Unassembled WGS sequence"/>
</dbReference>
<keyword evidence="1" id="KW-1133">Transmembrane helix</keyword>
<dbReference type="OrthoDB" id="5195650at2"/>
<reference evidence="2 3" key="1">
    <citation type="submission" date="2014-06" db="EMBL/GenBank/DDBJ databases">
        <title>Saccharopolyspora rectivirgula DSM-43113 Genome sequencing.</title>
        <authorList>
            <person name="Barrera C."/>
            <person name="Millon L."/>
            <person name="Rognon B."/>
            <person name="Zaugg C."/>
            <person name="Monod M."/>
        </authorList>
    </citation>
    <scope>NUCLEOTIDE SEQUENCE [LARGE SCALE GENOMIC DNA]</scope>
    <source>
        <strain evidence="2 3">DSM 43113</strain>
    </source>
</reference>
<accession>A0A073B293</accession>
<proteinExistence type="predicted"/>
<dbReference type="RefSeq" id="WP_029722436.1">
    <property type="nucleotide sequence ID" value="NZ_JAJUIW010000010.1"/>
</dbReference>
<evidence type="ECO:0000313" key="3">
    <source>
        <dbReference type="Proteomes" id="UP000031419"/>
    </source>
</evidence>
<gene>
    <name evidence="2" type="ORF">GU90_04750</name>
</gene>
<feature type="transmembrane region" description="Helical" evidence="1">
    <location>
        <begin position="28"/>
        <end position="53"/>
    </location>
</feature>
<sequence>MSAPGIEKEPHFSLDLSAVSELPKPVKALVYLGMLAVMTVAGLVALLATIAIIGQLTGAFDIFAMIN</sequence>
<evidence type="ECO:0000313" key="2">
    <source>
        <dbReference type="EMBL" id="KEI45412.1"/>
    </source>
</evidence>
<keyword evidence="1" id="KW-0812">Transmembrane</keyword>
<name>A0A073B293_9PSEU</name>
<keyword evidence="1" id="KW-0472">Membrane</keyword>
<dbReference type="AlphaFoldDB" id="A0A073B293"/>
<keyword evidence="3" id="KW-1185">Reference proteome</keyword>
<evidence type="ECO:0000256" key="1">
    <source>
        <dbReference type="SAM" id="Phobius"/>
    </source>
</evidence>